<dbReference type="EMBL" id="JBBUTG010000004">
    <property type="protein sequence ID" value="MEK8030958.1"/>
    <property type="molecule type" value="Genomic_DNA"/>
</dbReference>
<reference evidence="2 3" key="1">
    <citation type="submission" date="2024-04" db="EMBL/GenBank/DDBJ databases">
        <title>Novel species of the genus Ideonella isolated from streams.</title>
        <authorList>
            <person name="Lu H."/>
        </authorList>
    </citation>
    <scope>NUCLEOTIDE SEQUENCE [LARGE SCALE GENOMIC DNA]</scope>
    <source>
        <strain evidence="2 3">DXS29W</strain>
    </source>
</reference>
<sequence length="92" mass="9913">MFAKQAQLAIAALAFVAAGSAFAAEPQRNVFDTETDLRAPAAETKLTREQVRAEFLAARASGELNVFDTETVAYVKPVARQEQTRLAKAASK</sequence>
<accession>A0ABU9BR32</accession>
<evidence type="ECO:0000313" key="3">
    <source>
        <dbReference type="Proteomes" id="UP001371218"/>
    </source>
</evidence>
<organism evidence="2 3">
    <name type="scientific">Ideonella lacteola</name>
    <dbReference type="NCBI Taxonomy" id="2984193"/>
    <lineage>
        <taxon>Bacteria</taxon>
        <taxon>Pseudomonadati</taxon>
        <taxon>Pseudomonadota</taxon>
        <taxon>Betaproteobacteria</taxon>
        <taxon>Burkholderiales</taxon>
        <taxon>Sphaerotilaceae</taxon>
        <taxon>Ideonella</taxon>
    </lineage>
</organism>
<feature type="signal peptide" evidence="1">
    <location>
        <begin position="1"/>
        <end position="23"/>
    </location>
</feature>
<proteinExistence type="predicted"/>
<evidence type="ECO:0000313" key="2">
    <source>
        <dbReference type="EMBL" id="MEK8030958.1"/>
    </source>
</evidence>
<feature type="chain" id="PRO_5046748848" evidence="1">
    <location>
        <begin position="24"/>
        <end position="92"/>
    </location>
</feature>
<comment type="caution">
    <text evidence="2">The sequence shown here is derived from an EMBL/GenBank/DDBJ whole genome shotgun (WGS) entry which is preliminary data.</text>
</comment>
<keyword evidence="3" id="KW-1185">Reference proteome</keyword>
<name>A0ABU9BR32_9BURK</name>
<dbReference type="Proteomes" id="UP001371218">
    <property type="component" value="Unassembled WGS sequence"/>
</dbReference>
<dbReference type="RefSeq" id="WP_341425325.1">
    <property type="nucleotide sequence ID" value="NZ_JBBUTG010000004.1"/>
</dbReference>
<gene>
    <name evidence="2" type="ORF">AACH06_09045</name>
</gene>
<evidence type="ECO:0000256" key="1">
    <source>
        <dbReference type="SAM" id="SignalP"/>
    </source>
</evidence>
<dbReference type="Pfam" id="PF13663">
    <property type="entry name" value="DUF4148"/>
    <property type="match status" value="1"/>
</dbReference>
<dbReference type="InterPro" id="IPR025421">
    <property type="entry name" value="DUF4148"/>
</dbReference>
<keyword evidence="1" id="KW-0732">Signal</keyword>
<protein>
    <submittedName>
        <fullName evidence="2">DUF4148 domain-containing protein</fullName>
    </submittedName>
</protein>